<sequence>MVLKIIGRRRRARRTTLGPMSAEDRYFWDEMDRRRKVRRP</sequence>
<accession>A0ABV6S1F1</accession>
<dbReference type="Proteomes" id="UP001589858">
    <property type="component" value="Unassembled WGS sequence"/>
</dbReference>
<reference evidence="1 2" key="1">
    <citation type="submission" date="2024-09" db="EMBL/GenBank/DDBJ databases">
        <authorList>
            <person name="Sun Q."/>
            <person name="Mori K."/>
        </authorList>
    </citation>
    <scope>NUCLEOTIDE SEQUENCE [LARGE SCALE GENOMIC DNA]</scope>
    <source>
        <strain evidence="1 2">CICC 11035S</strain>
    </source>
</reference>
<dbReference type="RefSeq" id="WP_267220713.1">
    <property type="nucleotide sequence ID" value="NZ_JAPCWC010000008.1"/>
</dbReference>
<name>A0ABV6S1F1_9SPHN</name>
<dbReference type="EMBL" id="JBHLTM010000003">
    <property type="protein sequence ID" value="MFC0683060.1"/>
    <property type="molecule type" value="Genomic_DNA"/>
</dbReference>
<proteinExistence type="predicted"/>
<protein>
    <submittedName>
        <fullName evidence="1">Uncharacterized protein</fullName>
    </submittedName>
</protein>
<evidence type="ECO:0000313" key="1">
    <source>
        <dbReference type="EMBL" id="MFC0683060.1"/>
    </source>
</evidence>
<evidence type="ECO:0000313" key="2">
    <source>
        <dbReference type="Proteomes" id="UP001589858"/>
    </source>
</evidence>
<comment type="caution">
    <text evidence="1">The sequence shown here is derived from an EMBL/GenBank/DDBJ whole genome shotgun (WGS) entry which is preliminary data.</text>
</comment>
<organism evidence="1 2">
    <name type="scientific">Novosphingobium clariflavum</name>
    <dbReference type="NCBI Taxonomy" id="2029884"/>
    <lineage>
        <taxon>Bacteria</taxon>
        <taxon>Pseudomonadati</taxon>
        <taxon>Pseudomonadota</taxon>
        <taxon>Alphaproteobacteria</taxon>
        <taxon>Sphingomonadales</taxon>
        <taxon>Sphingomonadaceae</taxon>
        <taxon>Novosphingobium</taxon>
    </lineage>
</organism>
<keyword evidence="2" id="KW-1185">Reference proteome</keyword>
<gene>
    <name evidence="1" type="ORF">ACFFF8_00465</name>
</gene>